<dbReference type="AlphaFoldDB" id="A0A9P8M844"/>
<accession>A0A9P8M844</accession>
<gene>
    <name evidence="2" type="ORF">MHUMG1_06667</name>
</gene>
<dbReference type="Proteomes" id="UP000764110">
    <property type="component" value="Unassembled WGS sequence"/>
</dbReference>
<feature type="region of interest" description="Disordered" evidence="1">
    <location>
        <begin position="67"/>
        <end position="101"/>
    </location>
</feature>
<keyword evidence="3" id="KW-1185">Reference proteome</keyword>
<evidence type="ECO:0000313" key="2">
    <source>
        <dbReference type="EMBL" id="KAH0595492.1"/>
    </source>
</evidence>
<name>A0A9P8M844_9HYPO</name>
<organism evidence="2 3">
    <name type="scientific">Metarhizium humberi</name>
    <dbReference type="NCBI Taxonomy" id="2596975"/>
    <lineage>
        <taxon>Eukaryota</taxon>
        <taxon>Fungi</taxon>
        <taxon>Dikarya</taxon>
        <taxon>Ascomycota</taxon>
        <taxon>Pezizomycotina</taxon>
        <taxon>Sordariomycetes</taxon>
        <taxon>Hypocreomycetidae</taxon>
        <taxon>Hypocreales</taxon>
        <taxon>Clavicipitaceae</taxon>
        <taxon>Metarhizium</taxon>
    </lineage>
</organism>
<protein>
    <submittedName>
        <fullName evidence="2">Uncharacterized protein</fullName>
    </submittedName>
</protein>
<sequence>MSRSSAMRLGHGDEPLTPQRLGLLVEPNTTYPTLMRQLDLLVQENNLNPESSDPGSWVVSGVITTQQLSHRGGPEQTVVLSDLPPRQAQDASHARKSYNTA</sequence>
<comment type="caution">
    <text evidence="2">The sequence shown here is derived from an EMBL/GenBank/DDBJ whole genome shotgun (WGS) entry which is preliminary data.</text>
</comment>
<dbReference type="EMBL" id="JACEFI010000012">
    <property type="protein sequence ID" value="KAH0595492.1"/>
    <property type="molecule type" value="Genomic_DNA"/>
</dbReference>
<evidence type="ECO:0000313" key="3">
    <source>
        <dbReference type="Proteomes" id="UP000764110"/>
    </source>
</evidence>
<evidence type="ECO:0000256" key="1">
    <source>
        <dbReference type="SAM" id="MobiDB-lite"/>
    </source>
</evidence>
<reference evidence="2 3" key="1">
    <citation type="submission" date="2020-07" db="EMBL/GenBank/DDBJ databases">
        <title>Metarhizium humberi genome.</title>
        <authorList>
            <person name="Lysoe E."/>
        </authorList>
    </citation>
    <scope>NUCLEOTIDE SEQUENCE [LARGE SCALE GENOMIC DNA]</scope>
    <source>
        <strain evidence="2 3">ESALQ1638</strain>
    </source>
</reference>
<proteinExistence type="predicted"/>